<dbReference type="EMBL" id="CM000914">
    <property type="protein sequence ID" value="EFG04532.2"/>
    <property type="molecule type" value="Genomic_DNA"/>
</dbReference>
<dbReference type="InterPro" id="IPR014914">
    <property type="entry name" value="RES_dom"/>
</dbReference>
<keyword evidence="3" id="KW-1185">Reference proteome</keyword>
<accession>B5GMM6</accession>
<feature type="domain" description="RES" evidence="1">
    <location>
        <begin position="41"/>
        <end position="194"/>
    </location>
</feature>
<sequence length="234" mass="25475">MGKCPPPDALPGEPARAVLRAGTPVYRVHTTGREPTAYNTRLSHPFYYGGRFDSTPYDTYGFVYVGFGVGAALCEVLLRSLPFEDDGSHGSSGPRRLLPRSAFERRSLAFLQLTEDVPVVSLMSAAELAAVAQDPWLIHAEGRDYPQTRDWGHWIRRRTAPWARGFVWPSKRDPADRVAVLFDDRGGGTGALEAAGSASVDFGTPEGEQWLNNALAPYLTRTAPEVGGAVSGER</sequence>
<dbReference type="Pfam" id="PF08808">
    <property type="entry name" value="RES"/>
    <property type="match status" value="1"/>
</dbReference>
<dbReference type="SMART" id="SM00953">
    <property type="entry name" value="RES"/>
    <property type="match status" value="1"/>
</dbReference>
<dbReference type="AlphaFoldDB" id="B5GMM6"/>
<evidence type="ECO:0000259" key="1">
    <source>
        <dbReference type="SMART" id="SM00953"/>
    </source>
</evidence>
<evidence type="ECO:0000313" key="3">
    <source>
        <dbReference type="Proteomes" id="UP000002357"/>
    </source>
</evidence>
<protein>
    <submittedName>
        <fullName evidence="2">RES domain-containing protein</fullName>
    </submittedName>
</protein>
<dbReference type="OrthoDB" id="4258344at2"/>
<dbReference type="RefSeq" id="WP_003952986.1">
    <property type="nucleotide sequence ID" value="NZ_CM000914.1"/>
</dbReference>
<dbReference type="Proteomes" id="UP000002357">
    <property type="component" value="Plasmid pSCL4"/>
</dbReference>
<gene>
    <name evidence="2" type="ORF">SCLAV_p1046</name>
</gene>
<keyword evidence="2" id="KW-0614">Plasmid</keyword>
<reference evidence="2 3" key="1">
    <citation type="journal article" date="2010" name="Genome Biol. Evol.">
        <title>The sequence of a 1.8-mb bacterial linear plasmid reveals a rich evolutionary reservoir of secondary metabolic pathways.</title>
        <authorList>
            <person name="Medema M.H."/>
            <person name="Trefzer A."/>
            <person name="Kovalchuk A."/>
            <person name="van den Berg M."/>
            <person name="Mueller U."/>
            <person name="Heijne W."/>
            <person name="Wu L."/>
            <person name="Alam M.T."/>
            <person name="Ronning C.M."/>
            <person name="Nierman W.C."/>
            <person name="Bovenberg R.A.L."/>
            <person name="Breitling R."/>
            <person name="Takano E."/>
        </authorList>
    </citation>
    <scope>NUCLEOTIDE SEQUENCE [LARGE SCALE GENOMIC DNA]</scope>
    <source>
        <strain evidence="3">ATCC 27064 / DSM 738 / JCM 4710 / NBRC 13307 / NCIMB 12785 / NRRL 3585 / VKM Ac-602</strain>
        <plasmid evidence="2">pSCL4</plasmid>
    </source>
</reference>
<dbReference type="GeneID" id="93734130"/>
<evidence type="ECO:0000313" key="2">
    <source>
        <dbReference type="EMBL" id="EFG04532.2"/>
    </source>
</evidence>
<proteinExistence type="predicted"/>
<organism evidence="2 3">
    <name type="scientific">Streptomyces clavuligerus</name>
    <dbReference type="NCBI Taxonomy" id="1901"/>
    <lineage>
        <taxon>Bacteria</taxon>
        <taxon>Bacillati</taxon>
        <taxon>Actinomycetota</taxon>
        <taxon>Actinomycetes</taxon>
        <taxon>Kitasatosporales</taxon>
        <taxon>Streptomycetaceae</taxon>
        <taxon>Streptomyces</taxon>
    </lineage>
</organism>
<geneLocation type="plasmid" evidence="2 3">
    <name>pSCL4</name>
</geneLocation>
<dbReference type="KEGG" id="sclf:BB341_29330"/>
<dbReference type="eggNOG" id="ENOG503386C">
    <property type="taxonomic scope" value="Bacteria"/>
</dbReference>
<name>B5GMM6_STRCL</name>